<evidence type="ECO:0000256" key="9">
    <source>
        <dbReference type="SAM" id="MobiDB-lite"/>
    </source>
</evidence>
<evidence type="ECO:0000256" key="5">
    <source>
        <dbReference type="ARBA" id="ARBA00022989"/>
    </source>
</evidence>
<evidence type="ECO:0008006" key="13">
    <source>
        <dbReference type="Google" id="ProtNLM"/>
    </source>
</evidence>
<evidence type="ECO:0000256" key="8">
    <source>
        <dbReference type="SAM" id="Coils"/>
    </source>
</evidence>
<feature type="compositionally biased region" description="Basic and acidic residues" evidence="9">
    <location>
        <begin position="210"/>
        <end position="222"/>
    </location>
</feature>
<protein>
    <recommendedName>
        <fullName evidence="13">Lymphoid-restricted membrane protein-like</fullName>
    </recommendedName>
</protein>
<evidence type="ECO:0000256" key="2">
    <source>
        <dbReference type="ARBA" id="ARBA00004496"/>
    </source>
</evidence>
<dbReference type="PANTHER" id="PTHR15352:SF3">
    <property type="entry name" value="INOSITOL 1,4,5-TRIPHOSPHATE RECEPTOR ASSOCIATED 2"/>
    <property type="match status" value="1"/>
</dbReference>
<feature type="coiled-coil region" evidence="8">
    <location>
        <begin position="91"/>
        <end position="118"/>
    </location>
</feature>
<dbReference type="GO" id="GO:0005789">
    <property type="term" value="C:endoplasmic reticulum membrane"/>
    <property type="evidence" value="ECO:0007669"/>
    <property type="project" value="TreeGrafter"/>
</dbReference>
<accession>A0AAD7RFR3</accession>
<comment type="subcellular location">
    <subcellularLocation>
        <location evidence="2">Cytoplasm</location>
    </subcellularLocation>
    <subcellularLocation>
        <location evidence="1">Membrane</location>
        <topology evidence="1">Single-pass membrane protein</topology>
    </subcellularLocation>
</comment>
<evidence type="ECO:0000313" key="11">
    <source>
        <dbReference type="EMBL" id="KAJ8379050.1"/>
    </source>
</evidence>
<keyword evidence="3" id="KW-0963">Cytoplasm</keyword>
<evidence type="ECO:0000256" key="4">
    <source>
        <dbReference type="ARBA" id="ARBA00022692"/>
    </source>
</evidence>
<evidence type="ECO:0000256" key="7">
    <source>
        <dbReference type="ARBA" id="ARBA00023136"/>
    </source>
</evidence>
<sequence length="375" mass="42750">MWLPSSHRDFLREHFKKELGPAGSMEVMEVIEEQKAQEELGDLTEEEGDTPQSSEGAGGSYSKEDLASSSPSGAEIESEFHTLSLRFKCDLVSLEKRLEEEERSRDQAEDNLRVEVSSCQELLQTLVPLREGNHQTMELIQRLQKNLDFLPVSMTRMSSRSETLGAIQQEKQASQAVEGMIQHVENLRRMYRTEHTELMELKESLTQEERALNPTAERDEFSTQKTPGSPYYPIWSPGDVEVDMDGLSRRTSWRGAGREATRPALHRFISTCAWMETNETSLINSCEEPDSPSNEEEEVEVKERKTRLIELGNKLTAFIMSAKNQDHPVYRVLWSFPMMLRDRSSWEWWTPLVLAVLLAGLLGLLGTLTLQPAMA</sequence>
<organism evidence="11 12">
    <name type="scientific">Aldrovandia affinis</name>
    <dbReference type="NCBI Taxonomy" id="143900"/>
    <lineage>
        <taxon>Eukaryota</taxon>
        <taxon>Metazoa</taxon>
        <taxon>Chordata</taxon>
        <taxon>Craniata</taxon>
        <taxon>Vertebrata</taxon>
        <taxon>Euteleostomi</taxon>
        <taxon>Actinopterygii</taxon>
        <taxon>Neopterygii</taxon>
        <taxon>Teleostei</taxon>
        <taxon>Notacanthiformes</taxon>
        <taxon>Halosauridae</taxon>
        <taxon>Aldrovandia</taxon>
    </lineage>
</organism>
<dbReference type="EMBL" id="JAINUG010000302">
    <property type="protein sequence ID" value="KAJ8379050.1"/>
    <property type="molecule type" value="Genomic_DNA"/>
</dbReference>
<feature type="region of interest" description="Disordered" evidence="9">
    <location>
        <begin position="210"/>
        <end position="234"/>
    </location>
</feature>
<name>A0AAD7RFR3_9TELE</name>
<reference evidence="11" key="1">
    <citation type="journal article" date="2023" name="Science">
        <title>Genome structures resolve the early diversification of teleost fishes.</title>
        <authorList>
            <person name="Parey E."/>
            <person name="Louis A."/>
            <person name="Montfort J."/>
            <person name="Bouchez O."/>
            <person name="Roques C."/>
            <person name="Iampietro C."/>
            <person name="Lluch J."/>
            <person name="Castinel A."/>
            <person name="Donnadieu C."/>
            <person name="Desvignes T."/>
            <person name="Floi Bucao C."/>
            <person name="Jouanno E."/>
            <person name="Wen M."/>
            <person name="Mejri S."/>
            <person name="Dirks R."/>
            <person name="Jansen H."/>
            <person name="Henkel C."/>
            <person name="Chen W.J."/>
            <person name="Zahm M."/>
            <person name="Cabau C."/>
            <person name="Klopp C."/>
            <person name="Thompson A.W."/>
            <person name="Robinson-Rechavi M."/>
            <person name="Braasch I."/>
            <person name="Lecointre G."/>
            <person name="Bobe J."/>
            <person name="Postlethwait J.H."/>
            <person name="Berthelot C."/>
            <person name="Roest Crollius H."/>
            <person name="Guiguen Y."/>
        </authorList>
    </citation>
    <scope>NUCLEOTIDE SEQUENCE</scope>
    <source>
        <strain evidence="11">NC1722</strain>
    </source>
</reference>
<keyword evidence="6 8" id="KW-0175">Coiled coil</keyword>
<evidence type="ECO:0000256" key="6">
    <source>
        <dbReference type="ARBA" id="ARBA00023054"/>
    </source>
</evidence>
<evidence type="ECO:0000256" key="3">
    <source>
        <dbReference type="ARBA" id="ARBA00022490"/>
    </source>
</evidence>
<evidence type="ECO:0000256" key="1">
    <source>
        <dbReference type="ARBA" id="ARBA00004167"/>
    </source>
</evidence>
<gene>
    <name evidence="11" type="ORF">AAFF_G00231410</name>
</gene>
<dbReference type="Pfam" id="PF05781">
    <property type="entry name" value="MRVI1"/>
    <property type="match status" value="1"/>
</dbReference>
<dbReference type="AlphaFoldDB" id="A0AAD7RFR3"/>
<feature type="compositionally biased region" description="Acidic residues" evidence="9">
    <location>
        <begin position="39"/>
        <end position="49"/>
    </location>
</feature>
<proteinExistence type="predicted"/>
<comment type="caution">
    <text evidence="11">The sequence shown here is derived from an EMBL/GenBank/DDBJ whole genome shotgun (WGS) entry which is preliminary data.</text>
</comment>
<feature type="region of interest" description="Disordered" evidence="9">
    <location>
        <begin position="29"/>
        <end position="75"/>
    </location>
</feature>
<keyword evidence="12" id="KW-1185">Reference proteome</keyword>
<dbReference type="PANTHER" id="PTHR15352">
    <property type="entry name" value="LYMPHOID-RESTRICTED MEMBRANE PROTEIN, JAW1"/>
    <property type="match status" value="1"/>
</dbReference>
<feature type="transmembrane region" description="Helical" evidence="10">
    <location>
        <begin position="348"/>
        <end position="370"/>
    </location>
</feature>
<dbReference type="InterPro" id="IPR008677">
    <property type="entry name" value="MRVI1"/>
</dbReference>
<keyword evidence="5 10" id="KW-1133">Transmembrane helix</keyword>
<evidence type="ECO:0000313" key="12">
    <source>
        <dbReference type="Proteomes" id="UP001221898"/>
    </source>
</evidence>
<dbReference type="Proteomes" id="UP001221898">
    <property type="component" value="Unassembled WGS sequence"/>
</dbReference>
<evidence type="ECO:0000256" key="10">
    <source>
        <dbReference type="SAM" id="Phobius"/>
    </source>
</evidence>
<keyword evidence="4 10" id="KW-0812">Transmembrane</keyword>
<keyword evidence="7 10" id="KW-0472">Membrane</keyword>